<protein>
    <submittedName>
        <fullName evidence="1">Uncharacterized protein</fullName>
    </submittedName>
</protein>
<organism evidence="1 2">
    <name type="scientific">Nocardioides perillae</name>
    <dbReference type="NCBI Taxonomy" id="1119534"/>
    <lineage>
        <taxon>Bacteria</taxon>
        <taxon>Bacillati</taxon>
        <taxon>Actinomycetota</taxon>
        <taxon>Actinomycetes</taxon>
        <taxon>Propionibacteriales</taxon>
        <taxon>Nocardioidaceae</taxon>
        <taxon>Nocardioides</taxon>
    </lineage>
</organism>
<evidence type="ECO:0000313" key="1">
    <source>
        <dbReference type="EMBL" id="NYG56134.1"/>
    </source>
</evidence>
<keyword evidence="2" id="KW-1185">Reference proteome</keyword>
<name>A0A7Y9RVK1_9ACTN</name>
<comment type="caution">
    <text evidence="1">The sequence shown here is derived from an EMBL/GenBank/DDBJ whole genome shotgun (WGS) entry which is preliminary data.</text>
</comment>
<sequence length="29" mass="3333">MISAATHVCLVARRHVDYGRTRSMVCRSR</sequence>
<reference evidence="1 2" key="1">
    <citation type="submission" date="2020-07" db="EMBL/GenBank/DDBJ databases">
        <title>Sequencing the genomes of 1000 actinobacteria strains.</title>
        <authorList>
            <person name="Klenk H.-P."/>
        </authorList>
    </citation>
    <scope>NUCLEOTIDE SEQUENCE [LARGE SCALE GENOMIC DNA]</scope>
    <source>
        <strain evidence="1 2">DSM 24552</strain>
    </source>
</reference>
<gene>
    <name evidence="1" type="ORF">BJ989_002438</name>
</gene>
<accession>A0A7Y9RVK1</accession>
<evidence type="ECO:0000313" key="2">
    <source>
        <dbReference type="Proteomes" id="UP000544110"/>
    </source>
</evidence>
<dbReference type="Proteomes" id="UP000544110">
    <property type="component" value="Unassembled WGS sequence"/>
</dbReference>
<dbReference type="AlphaFoldDB" id="A0A7Y9RVK1"/>
<dbReference type="EMBL" id="JACCAC010000001">
    <property type="protein sequence ID" value="NYG56134.1"/>
    <property type="molecule type" value="Genomic_DNA"/>
</dbReference>
<proteinExistence type="predicted"/>